<dbReference type="Proteomes" id="UP000325440">
    <property type="component" value="Unassembled WGS sequence"/>
</dbReference>
<evidence type="ECO:0000256" key="1">
    <source>
        <dbReference type="SAM" id="Coils"/>
    </source>
</evidence>
<evidence type="ECO:0000313" key="2">
    <source>
        <dbReference type="EMBL" id="VVC44134.1"/>
    </source>
</evidence>
<proteinExistence type="predicted"/>
<dbReference type="EMBL" id="CABPRJ010002376">
    <property type="protein sequence ID" value="VVC44134.1"/>
    <property type="molecule type" value="Genomic_DNA"/>
</dbReference>
<gene>
    <name evidence="2" type="ORF">CINCED_3A018479</name>
</gene>
<organism evidence="2 3">
    <name type="scientific">Cinara cedri</name>
    <dbReference type="NCBI Taxonomy" id="506608"/>
    <lineage>
        <taxon>Eukaryota</taxon>
        <taxon>Metazoa</taxon>
        <taxon>Ecdysozoa</taxon>
        <taxon>Arthropoda</taxon>
        <taxon>Hexapoda</taxon>
        <taxon>Insecta</taxon>
        <taxon>Pterygota</taxon>
        <taxon>Neoptera</taxon>
        <taxon>Paraneoptera</taxon>
        <taxon>Hemiptera</taxon>
        <taxon>Sternorrhyncha</taxon>
        <taxon>Aphidomorpha</taxon>
        <taxon>Aphidoidea</taxon>
        <taxon>Aphididae</taxon>
        <taxon>Lachninae</taxon>
        <taxon>Cinara</taxon>
    </lineage>
</organism>
<keyword evidence="1" id="KW-0175">Coiled coil</keyword>
<reference evidence="2 3" key="1">
    <citation type="submission" date="2019-08" db="EMBL/GenBank/DDBJ databases">
        <authorList>
            <person name="Alioto T."/>
            <person name="Alioto T."/>
            <person name="Gomez Garrido J."/>
        </authorList>
    </citation>
    <scope>NUCLEOTIDE SEQUENCE [LARGE SCALE GENOMIC DNA]</scope>
</reference>
<accession>A0A5E4NGQ2</accession>
<evidence type="ECO:0000313" key="3">
    <source>
        <dbReference type="Proteomes" id="UP000325440"/>
    </source>
</evidence>
<protein>
    <submittedName>
        <fullName evidence="2">Uncharacterized protein</fullName>
    </submittedName>
</protein>
<feature type="coiled-coil region" evidence="1">
    <location>
        <begin position="327"/>
        <end position="453"/>
    </location>
</feature>
<dbReference type="AlphaFoldDB" id="A0A5E4NGQ2"/>
<name>A0A5E4NGQ2_9HEMI</name>
<keyword evidence="3" id="KW-1185">Reference proteome</keyword>
<sequence>MANTECEENIKKDIQKETIDAVLKDLKSEIKSLEYQDLKIQCTLDEENKKGLEMKRLLRARKPFSRTKTGELIFPGKKEMEFKLSIMMREIMKLKTVLNGFEEDRCRINLAQEIIDANENIGDNAKKQLIKELDKTYNNIKNEFDNKMLEVSKYRVKLDAVKKESDINDRRLEKTQFDFDEAIAQLEKTELFVHGESEKKKELEEAQNRLNDLKPYVDKQMNELDEKNKSYMSAIHEKEYQIIRAKSLCKEKAKLTTEFDSEFNRVNEYFKSRFDDIKHLPTVLQAVQGQLAAQKELKIAVEKIIETLSRKLKTLSSKTDGSSINQLKQLEKLKAKHISLKNEQEKTQKILSDLQQQHSEIKQNINQQKSRLEDIKVKTSLKLTKYWRILNELIEEYLHTIDNFQNQVSKLEAYSCFEEGKLKLASSMMQNQIDNLSNVLKDSQKQITKIENLQKYLAANENERFCDTDKI</sequence>
<dbReference type="OrthoDB" id="6589311at2759"/>